<comment type="catalytic activity">
    <reaction evidence="1">
        <text>Cleavage of peptide bonds with very broad specificity.</text>
        <dbReference type="EC" id="3.4.25.1"/>
    </reaction>
</comment>
<dbReference type="PRINTS" id="PR00141">
    <property type="entry name" value="PROTEASOME"/>
</dbReference>
<keyword evidence="3" id="KW-0645">Protease</keyword>
<keyword evidence="4" id="KW-0888">Threonine protease</keyword>
<keyword evidence="6 10" id="KW-0647">Proteasome</keyword>
<comment type="similarity">
    <text evidence="10">Belongs to the peptidase T1B family.</text>
</comment>
<feature type="region of interest" description="Disordered" evidence="11">
    <location>
        <begin position="1"/>
        <end position="33"/>
    </location>
</feature>
<accession>A0A7S0E685</accession>
<name>A0A7S0E685_9EUKA</name>
<comment type="subunit">
    <text evidence="10">Component of the proteasome complex.</text>
</comment>
<dbReference type="Gene3D" id="3.60.20.10">
    <property type="entry name" value="Glutamine Phosphoribosylpyrophosphate, subunit 1, domain 1"/>
    <property type="match status" value="1"/>
</dbReference>
<evidence type="ECO:0000256" key="4">
    <source>
        <dbReference type="ARBA" id="ARBA00022698"/>
    </source>
</evidence>
<evidence type="ECO:0000256" key="11">
    <source>
        <dbReference type="SAM" id="MobiDB-lite"/>
    </source>
</evidence>
<evidence type="ECO:0000256" key="6">
    <source>
        <dbReference type="ARBA" id="ARBA00022942"/>
    </source>
</evidence>
<dbReference type="PANTHER" id="PTHR32194:SF3">
    <property type="entry name" value="PROTEASOME SUBUNIT BETA"/>
    <property type="match status" value="1"/>
</dbReference>
<proteinExistence type="inferred from homology"/>
<dbReference type="InterPro" id="IPR023333">
    <property type="entry name" value="Proteasome_suB-type"/>
</dbReference>
<dbReference type="PROSITE" id="PS00854">
    <property type="entry name" value="PROTEASOME_BETA_1"/>
    <property type="match status" value="1"/>
</dbReference>
<evidence type="ECO:0000256" key="10">
    <source>
        <dbReference type="RuleBase" id="RU004203"/>
    </source>
</evidence>
<evidence type="ECO:0000256" key="3">
    <source>
        <dbReference type="ARBA" id="ARBA00022670"/>
    </source>
</evidence>
<reference evidence="12" key="1">
    <citation type="submission" date="2021-01" db="EMBL/GenBank/DDBJ databases">
        <authorList>
            <person name="Corre E."/>
            <person name="Pelletier E."/>
            <person name="Niang G."/>
            <person name="Scheremetjew M."/>
            <person name="Finn R."/>
            <person name="Kale V."/>
            <person name="Holt S."/>
            <person name="Cochrane G."/>
            <person name="Meng A."/>
            <person name="Brown T."/>
            <person name="Cohen L."/>
        </authorList>
    </citation>
    <scope>NUCLEOTIDE SEQUENCE</scope>
    <source>
        <strain evidence="12">CCMP1374</strain>
    </source>
</reference>
<evidence type="ECO:0000256" key="7">
    <source>
        <dbReference type="ARBA" id="ARBA00023145"/>
    </source>
</evidence>
<keyword evidence="8 10" id="KW-0539">Nucleus</keyword>
<dbReference type="FunFam" id="3.60.20.10:FF:000051">
    <property type="entry name" value="Proteasome subunit beta"/>
    <property type="match status" value="1"/>
</dbReference>
<dbReference type="GO" id="GO:0005839">
    <property type="term" value="C:proteasome core complex"/>
    <property type="evidence" value="ECO:0007669"/>
    <property type="project" value="InterPro"/>
</dbReference>
<evidence type="ECO:0000313" key="12">
    <source>
        <dbReference type="EMBL" id="CAD8475529.1"/>
    </source>
</evidence>
<organism evidence="12">
    <name type="scientific">Phaeocystis antarctica</name>
    <dbReference type="NCBI Taxonomy" id="33657"/>
    <lineage>
        <taxon>Eukaryota</taxon>
        <taxon>Haptista</taxon>
        <taxon>Haptophyta</taxon>
        <taxon>Prymnesiophyceae</taxon>
        <taxon>Phaeocystales</taxon>
        <taxon>Phaeocystaceae</taxon>
        <taxon>Phaeocystis</taxon>
    </lineage>
</organism>
<dbReference type="GO" id="GO:0004298">
    <property type="term" value="F:threonine-type endopeptidase activity"/>
    <property type="evidence" value="ECO:0007669"/>
    <property type="project" value="UniProtKB-KW"/>
</dbReference>
<keyword evidence="7" id="KW-0865">Zymogen</keyword>
<evidence type="ECO:0000256" key="1">
    <source>
        <dbReference type="ARBA" id="ARBA00001198"/>
    </source>
</evidence>
<protein>
    <recommendedName>
        <fullName evidence="10">Proteasome subunit beta</fullName>
    </recommendedName>
</protein>
<dbReference type="InterPro" id="IPR016050">
    <property type="entry name" value="Proteasome_bsu_CS"/>
</dbReference>
<dbReference type="GO" id="GO:0005737">
    <property type="term" value="C:cytoplasm"/>
    <property type="evidence" value="ECO:0007669"/>
    <property type="project" value="UniProtKB-SubCell"/>
</dbReference>
<evidence type="ECO:0000256" key="5">
    <source>
        <dbReference type="ARBA" id="ARBA00022801"/>
    </source>
</evidence>
<sequence>MAMSALDYRPARLGGREDDSVPPELQTQLQGTPMLPDPAESCPGFEKHVKMVHGTTTLAFKYKGGVVVAVDSRASAGAYIASQTVKKVIEINPFLLGTMAGGAADCSFWERYLGMRCRLFELDHKERISTCAASKVLSNITLQYRGKGLSMGTMICGWDKTGPQIYYVDSDGQRLGGPLFSVGSGSTFAYGVLDSGYSYDLTKEAALDLAQRAIFAATYRDAYSGGTVRCYHIDKDGWKRVSEADSMDLYFKFKGEVKA</sequence>
<dbReference type="EMBL" id="HBEP01007687">
    <property type="protein sequence ID" value="CAD8475529.1"/>
    <property type="molecule type" value="Transcribed_RNA"/>
</dbReference>
<gene>
    <name evidence="12" type="ORF">PANT1444_LOCUS4347</name>
</gene>
<evidence type="ECO:0000256" key="2">
    <source>
        <dbReference type="ARBA" id="ARBA00022490"/>
    </source>
</evidence>
<evidence type="ECO:0000256" key="9">
    <source>
        <dbReference type="PIRSR" id="PIRSR600243-1"/>
    </source>
</evidence>
<dbReference type="InterPro" id="IPR000243">
    <property type="entry name" value="Pept_T1A_subB"/>
</dbReference>
<keyword evidence="5" id="KW-0378">Hydrolase</keyword>
<comment type="function">
    <text evidence="10">Component of the proteasome, a multicatalytic proteinase complex which is characterized by its ability to cleave peptides with Arg, Phe, Tyr, Leu, and Glu adjacent to the leaving group at neutral or slightly basic pH. The proteasome has an ATP-dependent proteolytic activity.</text>
</comment>
<dbReference type="AlphaFoldDB" id="A0A7S0E685"/>
<dbReference type="CDD" id="cd03761">
    <property type="entry name" value="proteasome_beta_type_5"/>
    <property type="match status" value="1"/>
</dbReference>
<feature type="active site" description="Nucleophile" evidence="9">
    <location>
        <position position="55"/>
    </location>
</feature>
<dbReference type="GO" id="GO:0005634">
    <property type="term" value="C:nucleus"/>
    <property type="evidence" value="ECO:0007669"/>
    <property type="project" value="UniProtKB-SubCell"/>
</dbReference>
<dbReference type="SUPFAM" id="SSF56235">
    <property type="entry name" value="N-terminal nucleophile aminohydrolases (Ntn hydrolases)"/>
    <property type="match status" value="1"/>
</dbReference>
<comment type="subcellular location">
    <subcellularLocation>
        <location evidence="10">Cytoplasm</location>
    </subcellularLocation>
    <subcellularLocation>
        <location evidence="10">Nucleus</location>
    </subcellularLocation>
</comment>
<dbReference type="PROSITE" id="PS51476">
    <property type="entry name" value="PROTEASOME_BETA_2"/>
    <property type="match status" value="1"/>
</dbReference>
<dbReference type="InterPro" id="IPR029055">
    <property type="entry name" value="Ntn_hydrolases_N"/>
</dbReference>
<dbReference type="GO" id="GO:0051603">
    <property type="term" value="P:proteolysis involved in protein catabolic process"/>
    <property type="evidence" value="ECO:0007669"/>
    <property type="project" value="InterPro"/>
</dbReference>
<keyword evidence="2 10" id="KW-0963">Cytoplasm</keyword>
<evidence type="ECO:0000256" key="8">
    <source>
        <dbReference type="ARBA" id="ARBA00023242"/>
    </source>
</evidence>
<dbReference type="Pfam" id="PF00227">
    <property type="entry name" value="Proteasome"/>
    <property type="match status" value="1"/>
</dbReference>
<dbReference type="PANTHER" id="PTHR32194">
    <property type="entry name" value="METALLOPROTEASE TLDD"/>
    <property type="match status" value="1"/>
</dbReference>
<dbReference type="InterPro" id="IPR001353">
    <property type="entry name" value="Proteasome_sua/b"/>
</dbReference>